<name>A0A6P6TTA0_COFAR</name>
<dbReference type="PANTHER" id="PTHR31390">
    <property type="entry name" value="EXPRESSED PROTEIN"/>
    <property type="match status" value="1"/>
</dbReference>
<evidence type="ECO:0000313" key="6">
    <source>
        <dbReference type="RefSeq" id="XP_027081176.1"/>
    </source>
</evidence>
<dbReference type="Proteomes" id="UP001652660">
    <property type="component" value="Chromosome 8e"/>
</dbReference>
<evidence type="ECO:0000313" key="5">
    <source>
        <dbReference type="RefSeq" id="XP_027081174.1"/>
    </source>
</evidence>
<dbReference type="Pfam" id="PF12043">
    <property type="entry name" value="DUF3527"/>
    <property type="match status" value="1"/>
</dbReference>
<feature type="compositionally biased region" description="Low complexity" evidence="1">
    <location>
        <begin position="234"/>
        <end position="249"/>
    </location>
</feature>
<evidence type="ECO:0000256" key="1">
    <source>
        <dbReference type="SAM" id="MobiDB-lite"/>
    </source>
</evidence>
<reference evidence="2" key="1">
    <citation type="journal article" date="2025" name="Foods">
        <title>Unveiling the Microbial Signatures of Arabica Coffee Cherries: Insights into Ripeness Specific Diversity, Functional Traits, and Implications for Quality and Safety.</title>
        <authorList>
            <consortium name="RefSeq"/>
            <person name="Tenea G.N."/>
            <person name="Cifuentes V."/>
            <person name="Reyes P."/>
            <person name="Cevallos-Vallejos M."/>
        </authorList>
    </citation>
    <scope>NUCLEOTIDE SEQUENCE [LARGE SCALE GENOMIC DNA]</scope>
</reference>
<dbReference type="RefSeq" id="XP_027081174.1">
    <property type="nucleotide sequence ID" value="XM_027225373.1"/>
</dbReference>
<dbReference type="InterPro" id="IPR021916">
    <property type="entry name" value="DUF3527"/>
</dbReference>
<dbReference type="OrthoDB" id="1939710at2759"/>
<dbReference type="GeneID" id="113703879"/>
<protein>
    <submittedName>
        <fullName evidence="3 4">Uncharacterized protein LOC113703879</fullName>
    </submittedName>
</protein>
<feature type="compositionally biased region" description="Polar residues" evidence="1">
    <location>
        <begin position="282"/>
        <end position="299"/>
    </location>
</feature>
<dbReference type="RefSeq" id="XP_027081172.1">
    <property type="nucleotide sequence ID" value="XM_027225371.1"/>
</dbReference>
<dbReference type="PANTHER" id="PTHR31390:SF0">
    <property type="entry name" value="DOMAIN PROTEIN, PUTATIVE (DUF3527)-RELATED"/>
    <property type="match status" value="1"/>
</dbReference>
<accession>A0A6P6TTA0</accession>
<sequence>MELEFDKYCIVDGSPTTVLPSPRCHSKVEKRKSKGYPRHGNDLLTVNEDFSEISFHRYRSVSCKNTSSRTTPLGYDEVRKRGSVYQSSKEVRLMRKTAATEGRKKIEFSQSSATALSFGILDSLCGSDEESSQVEQKRSSVMSQNSDFSTAAICKSGADLQSDDFLDICLNPVSIKGIPPDGSSELSFELDGRDDQCAENAERQSVHGPKFKSKPVVVPVSDGNSLHERDPGFSLHKSLSAKLALPHSPARSESDSSRTSSPMTRFGPVRKVFDPFVKSKSQRSPLSASGETISRNPTGLVSISRSKTSRKSLLHDFSNTGQRMEFQSWSMKDNNNQVVQSTVAHLQGILKVNKKHECPIFEFSTKFPEDFFVARTWKVGNALNWIYTFHSVNERRKSNASGRGSKESHRVSSMVGQMQVSCYLSAELKEAGAFDNSMMTEFVLYDMLHPRKSVSSQDNCCFIEVAEAPKASDENSFVGSHNLDAGSVKTKIKGQAKHGCDSGHVESSMTYPLPAAELHPHLQIGAIVVQVPYEKRESLKFKSSDKKMDLPLLNFLDHSGGEHEKELVPDSVSPVKMDVVIPSGNHSLPTSESHGPSPLMDRWRLGGGCDCGGWDMACPLHIFSNLRIRMADSHLLMDNRQPLKLFFQGKKDTTPALTMAVMQDGQYAVDFHAQLSTLQAFSICVAVLHIMESSVSSRQEENKQLLQSNSLRVFIEEEVKNLIDAVTEEDKCKGNKKMAEVLPSFIVNPPFSPIARV</sequence>
<feature type="region of interest" description="Disordered" evidence="1">
    <location>
        <begin position="280"/>
        <end position="299"/>
    </location>
</feature>
<reference evidence="3 4" key="2">
    <citation type="submission" date="2025-04" db="UniProtKB">
        <authorList>
            <consortium name="RefSeq"/>
        </authorList>
    </citation>
    <scope>IDENTIFICATION</scope>
    <source>
        <tissue evidence="3 4">Leaves</tissue>
    </source>
</reference>
<evidence type="ECO:0000313" key="3">
    <source>
        <dbReference type="RefSeq" id="XP_027081172.1"/>
    </source>
</evidence>
<dbReference type="RefSeq" id="XP_027081173.1">
    <property type="nucleotide sequence ID" value="XM_027225372.1"/>
</dbReference>
<organism evidence="2 3">
    <name type="scientific">Coffea arabica</name>
    <name type="common">Arabian coffee</name>
    <dbReference type="NCBI Taxonomy" id="13443"/>
    <lineage>
        <taxon>Eukaryota</taxon>
        <taxon>Viridiplantae</taxon>
        <taxon>Streptophyta</taxon>
        <taxon>Embryophyta</taxon>
        <taxon>Tracheophyta</taxon>
        <taxon>Spermatophyta</taxon>
        <taxon>Magnoliopsida</taxon>
        <taxon>eudicotyledons</taxon>
        <taxon>Gunneridae</taxon>
        <taxon>Pentapetalae</taxon>
        <taxon>asterids</taxon>
        <taxon>lamiids</taxon>
        <taxon>Gentianales</taxon>
        <taxon>Rubiaceae</taxon>
        <taxon>Ixoroideae</taxon>
        <taxon>Gardenieae complex</taxon>
        <taxon>Bertiereae - Coffeeae clade</taxon>
        <taxon>Coffeeae</taxon>
        <taxon>Coffea</taxon>
    </lineage>
</organism>
<dbReference type="AlphaFoldDB" id="A0A6P6TTA0"/>
<keyword evidence="2" id="KW-1185">Reference proteome</keyword>
<evidence type="ECO:0000313" key="2">
    <source>
        <dbReference type="Proteomes" id="UP001652660"/>
    </source>
</evidence>
<feature type="region of interest" description="Disordered" evidence="1">
    <location>
        <begin position="199"/>
        <end position="267"/>
    </location>
</feature>
<evidence type="ECO:0000313" key="4">
    <source>
        <dbReference type="RefSeq" id="XP_027081173.1"/>
    </source>
</evidence>
<dbReference type="RefSeq" id="XP_027081176.1">
    <property type="nucleotide sequence ID" value="XM_027225375.1"/>
</dbReference>
<proteinExistence type="predicted"/>
<gene>
    <name evidence="3 4 5 6" type="primary">LOC113703879</name>
</gene>